<keyword evidence="2" id="KW-0520">NAD</keyword>
<dbReference type="CDD" id="cd05300">
    <property type="entry name" value="2-Hacid_dh_1"/>
    <property type="match status" value="1"/>
</dbReference>
<feature type="domain" description="D-isomer specific 2-hydroxyacid dehydrogenase catalytic" evidence="4">
    <location>
        <begin position="56"/>
        <end position="298"/>
    </location>
</feature>
<dbReference type="SUPFAM" id="SSF51735">
    <property type="entry name" value="NAD(P)-binding Rossmann-fold domains"/>
    <property type="match status" value="1"/>
</dbReference>
<dbReference type="Pfam" id="PF02826">
    <property type="entry name" value="2-Hacid_dh_C"/>
    <property type="match status" value="1"/>
</dbReference>
<dbReference type="PROSITE" id="PS00671">
    <property type="entry name" value="D_2_HYDROXYACID_DH_3"/>
    <property type="match status" value="1"/>
</dbReference>
<keyword evidence="1 3" id="KW-0560">Oxidoreductase</keyword>
<evidence type="ECO:0000259" key="4">
    <source>
        <dbReference type="Pfam" id="PF00389"/>
    </source>
</evidence>
<dbReference type="InterPro" id="IPR006139">
    <property type="entry name" value="D-isomer_2_OHA_DH_cat_dom"/>
</dbReference>
<evidence type="ECO:0000256" key="3">
    <source>
        <dbReference type="RuleBase" id="RU003719"/>
    </source>
</evidence>
<dbReference type="Gene3D" id="3.40.50.720">
    <property type="entry name" value="NAD(P)-binding Rossmann-like Domain"/>
    <property type="match status" value="2"/>
</dbReference>
<dbReference type="InterPro" id="IPR029753">
    <property type="entry name" value="D-isomer_DH_CS"/>
</dbReference>
<reference evidence="6" key="1">
    <citation type="submission" date="2022-02" db="EMBL/GenBank/DDBJ databases">
        <title>Qipengyuania spongiae sp. nov., isolated from marine sponge.</title>
        <authorList>
            <person name="Li Z."/>
            <person name="Zhang M."/>
        </authorList>
    </citation>
    <scope>NUCLEOTIDE SEQUENCE</scope>
    <source>
        <strain evidence="6">PHS-Z21</strain>
    </source>
</reference>
<gene>
    <name evidence="6" type="ORF">L1F33_07350</name>
</gene>
<keyword evidence="7" id="KW-1185">Reference proteome</keyword>
<name>A0ABY5SY38_9SPHN</name>
<dbReference type="RefSeq" id="WP_265557292.1">
    <property type="nucleotide sequence ID" value="NZ_CP092471.1"/>
</dbReference>
<comment type="similarity">
    <text evidence="3">Belongs to the D-isomer specific 2-hydroxyacid dehydrogenase family.</text>
</comment>
<feature type="domain" description="D-isomer specific 2-hydroxyacid dehydrogenase NAD-binding" evidence="5">
    <location>
        <begin position="107"/>
        <end position="281"/>
    </location>
</feature>
<evidence type="ECO:0000259" key="5">
    <source>
        <dbReference type="Pfam" id="PF02826"/>
    </source>
</evidence>
<evidence type="ECO:0000256" key="1">
    <source>
        <dbReference type="ARBA" id="ARBA00023002"/>
    </source>
</evidence>
<dbReference type="PANTHER" id="PTHR43333">
    <property type="entry name" value="2-HACID_DH_C DOMAIN-CONTAINING PROTEIN"/>
    <property type="match status" value="1"/>
</dbReference>
<organism evidence="6 7">
    <name type="scientific">Qipengyuania spongiae</name>
    <dbReference type="NCBI Taxonomy" id="2909673"/>
    <lineage>
        <taxon>Bacteria</taxon>
        <taxon>Pseudomonadati</taxon>
        <taxon>Pseudomonadota</taxon>
        <taxon>Alphaproteobacteria</taxon>
        <taxon>Sphingomonadales</taxon>
        <taxon>Erythrobacteraceae</taxon>
        <taxon>Qipengyuania</taxon>
    </lineage>
</organism>
<evidence type="ECO:0000313" key="7">
    <source>
        <dbReference type="Proteomes" id="UP001065265"/>
    </source>
</evidence>
<dbReference type="PANTHER" id="PTHR43333:SF1">
    <property type="entry name" value="D-ISOMER SPECIFIC 2-HYDROXYACID DEHYDROGENASE NAD-BINDING DOMAIN-CONTAINING PROTEIN"/>
    <property type="match status" value="1"/>
</dbReference>
<proteinExistence type="inferred from homology"/>
<dbReference type="Pfam" id="PF00389">
    <property type="entry name" value="2-Hacid_dh"/>
    <property type="match status" value="1"/>
</dbReference>
<dbReference type="InterPro" id="IPR036291">
    <property type="entry name" value="NAD(P)-bd_dom_sf"/>
</dbReference>
<dbReference type="InterPro" id="IPR006140">
    <property type="entry name" value="D-isomer_DH_NAD-bd"/>
</dbReference>
<dbReference type="SUPFAM" id="SSF52283">
    <property type="entry name" value="Formate/glycerate dehydrogenase catalytic domain-like"/>
    <property type="match status" value="1"/>
</dbReference>
<evidence type="ECO:0000313" key="6">
    <source>
        <dbReference type="EMBL" id="UVI38094.1"/>
    </source>
</evidence>
<dbReference type="EMBL" id="CP092471">
    <property type="protein sequence ID" value="UVI38094.1"/>
    <property type="molecule type" value="Genomic_DNA"/>
</dbReference>
<sequence length="319" mass="34912">MSKPTRALLSAMIRPLVEPRLPDWVEPAWFASKEEALEYAPRAEIGWFDFTQPGPMAEVARAATSLKWLNSIYAGLDFLPLDLLDERGVVITNGAGINAITIAEYVVMLMLAHAKGYREVVRAMDRREWLMDSPGKRELAGERVLLLGLGAIGSLVKTRLEGFDMEVVPVRRSGGAEGEGAALGPDEWRGRLGEFDWVVLAVPATPETDGMIGAEELAAMKSTAVLVNIARGAVVDQPALIAALEAKSIEAALLDVTTPEPLPEDHPLWSLDNAQVTMHLSGRAQTKMFQRSADRFLANLDRWHRGEPVEPRLDPGLGY</sequence>
<accession>A0ABY5SY38</accession>
<evidence type="ECO:0000256" key="2">
    <source>
        <dbReference type="ARBA" id="ARBA00023027"/>
    </source>
</evidence>
<protein>
    <submittedName>
        <fullName evidence="6">D-2-hydroxyacid dehydrogenase</fullName>
    </submittedName>
</protein>
<dbReference type="Proteomes" id="UP001065265">
    <property type="component" value="Chromosome"/>
</dbReference>